<dbReference type="Proteomes" id="UP000601597">
    <property type="component" value="Unassembled WGS sequence"/>
</dbReference>
<protein>
    <recommendedName>
        <fullName evidence="2">DUF2489 domain-containing protein</fullName>
    </recommendedName>
</protein>
<keyword evidence="4" id="KW-1185">Reference proteome</keyword>
<dbReference type="EMBL" id="BMXV01000009">
    <property type="protein sequence ID" value="GGY83720.1"/>
    <property type="molecule type" value="Genomic_DNA"/>
</dbReference>
<sequence>MPQWLQWSLIVLGLAAITLLLVFIVRHSRLLREHRRKEDRAQAFQADRRDSMIESIRILAMAVEENQVEYSEACLRIKGLLDHVAPELLEQPPYQVFLEIHDQIQHMPTHQARQQTDSRFVRKMDEERFALEQAHSDAIRRAATAIRHHRFD</sequence>
<keyword evidence="1" id="KW-0472">Membrane</keyword>
<proteinExistence type="predicted"/>
<keyword evidence="1" id="KW-0812">Transmembrane</keyword>
<evidence type="ECO:0000313" key="4">
    <source>
        <dbReference type="Proteomes" id="UP000601597"/>
    </source>
</evidence>
<dbReference type="Pfam" id="PF10675">
    <property type="entry name" value="DUF2489"/>
    <property type="match status" value="1"/>
</dbReference>
<comment type="caution">
    <text evidence="3">The sequence shown here is derived from an EMBL/GenBank/DDBJ whole genome shotgun (WGS) entry which is preliminary data.</text>
</comment>
<organism evidence="3 4">
    <name type="scientific">Marinobacter zhanjiangensis</name>
    <dbReference type="NCBI Taxonomy" id="578215"/>
    <lineage>
        <taxon>Bacteria</taxon>
        <taxon>Pseudomonadati</taxon>
        <taxon>Pseudomonadota</taxon>
        <taxon>Gammaproteobacteria</taxon>
        <taxon>Pseudomonadales</taxon>
        <taxon>Marinobacteraceae</taxon>
        <taxon>Marinobacter</taxon>
    </lineage>
</organism>
<evidence type="ECO:0000313" key="3">
    <source>
        <dbReference type="EMBL" id="GGY83720.1"/>
    </source>
</evidence>
<evidence type="ECO:0000259" key="2">
    <source>
        <dbReference type="Pfam" id="PF10675"/>
    </source>
</evidence>
<feature type="domain" description="DUF2489" evidence="2">
    <location>
        <begin position="17"/>
        <end position="146"/>
    </location>
</feature>
<name>A0ABQ3B7N2_9GAMM</name>
<dbReference type="InterPro" id="IPR019617">
    <property type="entry name" value="DUF2489"/>
</dbReference>
<accession>A0ABQ3B7N2</accession>
<gene>
    <name evidence="3" type="ORF">GCM10007071_33790</name>
</gene>
<keyword evidence="1" id="KW-1133">Transmembrane helix</keyword>
<reference evidence="4" key="1">
    <citation type="journal article" date="2019" name="Int. J. Syst. Evol. Microbiol.">
        <title>The Global Catalogue of Microorganisms (GCM) 10K type strain sequencing project: providing services to taxonomists for standard genome sequencing and annotation.</title>
        <authorList>
            <consortium name="The Broad Institute Genomics Platform"/>
            <consortium name="The Broad Institute Genome Sequencing Center for Infectious Disease"/>
            <person name="Wu L."/>
            <person name="Ma J."/>
        </authorList>
    </citation>
    <scope>NUCLEOTIDE SEQUENCE [LARGE SCALE GENOMIC DNA]</scope>
    <source>
        <strain evidence="4">KCTC 22280</strain>
    </source>
</reference>
<dbReference type="RefSeq" id="WP_189578028.1">
    <property type="nucleotide sequence ID" value="NZ_BMXV01000009.1"/>
</dbReference>
<evidence type="ECO:0000256" key="1">
    <source>
        <dbReference type="SAM" id="Phobius"/>
    </source>
</evidence>
<feature type="transmembrane region" description="Helical" evidence="1">
    <location>
        <begin position="6"/>
        <end position="25"/>
    </location>
</feature>